<dbReference type="EMBL" id="AP018203">
    <property type="protein sequence ID" value="BAY57847.1"/>
    <property type="molecule type" value="Genomic_DNA"/>
</dbReference>
<evidence type="ECO:0000313" key="2">
    <source>
        <dbReference type="EMBL" id="BAY57847.1"/>
    </source>
</evidence>
<keyword evidence="3" id="KW-1185">Reference proteome</keyword>
<gene>
    <name evidence="2" type="ORF">NIES2135_47180</name>
</gene>
<feature type="domain" description="Nif11" evidence="1">
    <location>
        <begin position="1"/>
        <end position="48"/>
    </location>
</feature>
<proteinExistence type="predicted"/>
<dbReference type="Proteomes" id="UP000217895">
    <property type="component" value="Chromosome"/>
</dbReference>
<evidence type="ECO:0000313" key="3">
    <source>
        <dbReference type="Proteomes" id="UP000217895"/>
    </source>
</evidence>
<organism evidence="2 3">
    <name type="scientific">Leptolyngbya boryana NIES-2135</name>
    <dbReference type="NCBI Taxonomy" id="1973484"/>
    <lineage>
        <taxon>Bacteria</taxon>
        <taxon>Bacillati</taxon>
        <taxon>Cyanobacteriota</taxon>
        <taxon>Cyanophyceae</taxon>
        <taxon>Leptolyngbyales</taxon>
        <taxon>Leptolyngbyaceae</taxon>
        <taxon>Leptolyngbya group</taxon>
        <taxon>Leptolyngbya</taxon>
    </lineage>
</organism>
<dbReference type="InterPro" id="IPR022516">
    <property type="entry name" value="CHP03798_Ocin"/>
</dbReference>
<dbReference type="Pfam" id="PF07862">
    <property type="entry name" value="Nif11"/>
    <property type="match status" value="1"/>
</dbReference>
<name>A0A1Z4JMJ6_LEPBY</name>
<dbReference type="NCBIfam" id="TIGR03798">
    <property type="entry name" value="leader_Nif11"/>
    <property type="match status" value="1"/>
</dbReference>
<reference evidence="2 3" key="1">
    <citation type="submission" date="2017-06" db="EMBL/GenBank/DDBJ databases">
        <title>Genome sequencing of cyanobaciteial culture collection at National Institute for Environmental Studies (NIES).</title>
        <authorList>
            <person name="Hirose Y."/>
            <person name="Shimura Y."/>
            <person name="Fujisawa T."/>
            <person name="Nakamura Y."/>
            <person name="Kawachi M."/>
        </authorList>
    </citation>
    <scope>NUCLEOTIDE SEQUENCE [LARGE SCALE GENOMIC DNA]</scope>
    <source>
        <strain evidence="2 3">NIES-2135</strain>
    </source>
</reference>
<dbReference type="InterPro" id="IPR012903">
    <property type="entry name" value="Nif11"/>
</dbReference>
<protein>
    <recommendedName>
        <fullName evidence="1">Nif11 domain-containing protein</fullName>
    </recommendedName>
</protein>
<accession>A0A1Z4JMJ6</accession>
<dbReference type="AlphaFoldDB" id="A0A1Z4JMJ6"/>
<sequence length="69" mass="7898">MAKEQVVKLFRAAQMNPSLRDELNTAPDVDTFVKLAGERGYEFTTEEWQEVVRFSVEELKSHVSEIPGI</sequence>
<evidence type="ECO:0000259" key="1">
    <source>
        <dbReference type="Pfam" id="PF07862"/>
    </source>
</evidence>